<evidence type="ECO:0000313" key="5">
    <source>
        <dbReference type="EMBL" id="KRZ42866.1"/>
    </source>
</evidence>
<evidence type="ECO:0000313" key="7">
    <source>
        <dbReference type="Proteomes" id="UP000054805"/>
    </source>
</evidence>
<keyword evidence="1" id="KW-0863">Zinc-finger</keyword>
<sequence>MDEEQEEIVNTPSGSKRCLNYNLINNSSWLGRFVPSGRESRVRKVNQRVQEFMRSYLIPSVRHSEKEESVALPKVIHPHRIMKVEASGKYLPSVIASRENWLRVENGVAFCMACQCILRIRKFSIKWGDKLPQSDVAKLLRHEKGVNHEKAVKKYMNVLEMTGAVGTFPCIEAGCGKVFVLLDALKLHESVVHKSKKEDSGPNVNIRYAENSDYSCGSDDSFEQSCSTDVKSGKTKKKTTTQHRFMKKRRIRILKRRVRLIGCQKPIIVRSSSFPGSKKRLPNRVGKRHIQCACRIRRLSLRLIQCDSCHFFQHPGCAGVDCSSPIESYLCYFCEKHKLTEEAIKEALSKPIKKTWARMALEMDDQLLKTGKIDFLTLEKPTPEIIELQKIAHESRELHITLLSWSNDYAEMKKAILAQREMTEKKKMALLTRLDEQMLLSLSDLLKRTTEMYNQLDLDEGNAMASVTDIRRLLGLLKRRLKL</sequence>
<name>A0A0V1EEI2_TRIPS</name>
<dbReference type="EMBL" id="JYDV01000012">
    <property type="protein sequence ID" value="KRZ42866.1"/>
    <property type="molecule type" value="Genomic_DNA"/>
</dbReference>
<keyword evidence="1" id="KW-0479">Metal-binding</keyword>
<proteinExistence type="predicted"/>
<dbReference type="InterPro" id="IPR011011">
    <property type="entry name" value="Znf_FYVE_PHD"/>
</dbReference>
<dbReference type="EMBL" id="JYDS01000264">
    <property type="protein sequence ID" value="KRZ19832.1"/>
    <property type="molecule type" value="Genomic_DNA"/>
</dbReference>
<keyword evidence="1" id="KW-0862">Zinc</keyword>
<gene>
    <name evidence="3" type="ORF">T4A_12794</name>
    <name evidence="4" type="ORF">T4B_14639</name>
    <name evidence="5" type="ORF">T4C_13471</name>
</gene>
<protein>
    <recommendedName>
        <fullName evidence="2">C2H2-type domain-containing protein</fullName>
    </recommendedName>
</protein>
<evidence type="ECO:0000313" key="3">
    <source>
        <dbReference type="EMBL" id="KRY72233.1"/>
    </source>
</evidence>
<evidence type="ECO:0000313" key="6">
    <source>
        <dbReference type="Proteomes" id="UP000054632"/>
    </source>
</evidence>
<dbReference type="InterPro" id="IPR013083">
    <property type="entry name" value="Znf_RING/FYVE/PHD"/>
</dbReference>
<evidence type="ECO:0000313" key="4">
    <source>
        <dbReference type="EMBL" id="KRZ19832.1"/>
    </source>
</evidence>
<dbReference type="InterPro" id="IPR013087">
    <property type="entry name" value="Znf_C2H2_type"/>
</dbReference>
<reference evidence="6 7" key="1">
    <citation type="submission" date="2015-01" db="EMBL/GenBank/DDBJ databases">
        <title>Evolution of Trichinella species and genotypes.</title>
        <authorList>
            <person name="Korhonen P.K."/>
            <person name="Edoardo P."/>
            <person name="Giuseppe L.R."/>
            <person name="Gasser R.B."/>
        </authorList>
    </citation>
    <scope>NUCLEOTIDE SEQUENCE [LARGE SCALE GENOMIC DNA]</scope>
    <source>
        <strain evidence="3">ISS13</strain>
        <strain evidence="5">ISS176</strain>
        <strain evidence="4">ISS588</strain>
    </source>
</reference>
<dbReference type="Proteomes" id="UP000054826">
    <property type="component" value="Unassembled WGS sequence"/>
</dbReference>
<evidence type="ECO:0000256" key="1">
    <source>
        <dbReference type="PROSITE-ProRule" id="PRU00042"/>
    </source>
</evidence>
<dbReference type="Proteomes" id="UP000054805">
    <property type="component" value="Unassembled WGS sequence"/>
</dbReference>
<accession>A0A0V1EEI2</accession>
<dbReference type="Proteomes" id="UP000054632">
    <property type="component" value="Unassembled WGS sequence"/>
</dbReference>
<keyword evidence="7" id="KW-1185">Reference proteome</keyword>
<evidence type="ECO:0000259" key="2">
    <source>
        <dbReference type="PROSITE" id="PS50157"/>
    </source>
</evidence>
<feature type="domain" description="C2H2-type" evidence="2">
    <location>
        <begin position="168"/>
        <end position="198"/>
    </location>
</feature>
<dbReference type="EMBL" id="JYDR01000047">
    <property type="protein sequence ID" value="KRY72233.1"/>
    <property type="molecule type" value="Genomic_DNA"/>
</dbReference>
<dbReference type="SUPFAM" id="SSF57903">
    <property type="entry name" value="FYVE/PHD zinc finger"/>
    <property type="match status" value="1"/>
</dbReference>
<dbReference type="AlphaFoldDB" id="A0A0V1EEI2"/>
<dbReference type="GO" id="GO:0008270">
    <property type="term" value="F:zinc ion binding"/>
    <property type="evidence" value="ECO:0007669"/>
    <property type="project" value="UniProtKB-KW"/>
</dbReference>
<dbReference type="PROSITE" id="PS50157">
    <property type="entry name" value="ZINC_FINGER_C2H2_2"/>
    <property type="match status" value="1"/>
</dbReference>
<dbReference type="PROSITE" id="PS00028">
    <property type="entry name" value="ZINC_FINGER_C2H2_1"/>
    <property type="match status" value="1"/>
</dbReference>
<dbReference type="Gene3D" id="3.30.40.10">
    <property type="entry name" value="Zinc/RING finger domain, C3HC4 (zinc finger)"/>
    <property type="match status" value="1"/>
</dbReference>
<organism evidence="3 6">
    <name type="scientific">Trichinella pseudospiralis</name>
    <name type="common">Parasitic roundworm</name>
    <dbReference type="NCBI Taxonomy" id="6337"/>
    <lineage>
        <taxon>Eukaryota</taxon>
        <taxon>Metazoa</taxon>
        <taxon>Ecdysozoa</taxon>
        <taxon>Nematoda</taxon>
        <taxon>Enoplea</taxon>
        <taxon>Dorylaimia</taxon>
        <taxon>Trichinellida</taxon>
        <taxon>Trichinellidae</taxon>
        <taxon>Trichinella</taxon>
    </lineage>
</organism>
<comment type="caution">
    <text evidence="3">The sequence shown here is derived from an EMBL/GenBank/DDBJ whole genome shotgun (WGS) entry which is preliminary data.</text>
</comment>